<feature type="compositionally biased region" description="Basic residues" evidence="1">
    <location>
        <begin position="46"/>
        <end position="65"/>
    </location>
</feature>
<reference evidence="3 4" key="1">
    <citation type="submission" date="2019-03" db="EMBL/GenBank/DDBJ databases">
        <title>Genomic Encyclopedia of Type Strains, Phase IV (KMG-IV): sequencing the most valuable type-strain genomes for metagenomic binning, comparative biology and taxonomic classification.</title>
        <authorList>
            <person name="Goeker M."/>
        </authorList>
    </citation>
    <scope>NUCLEOTIDE SEQUENCE [LARGE SCALE GENOMIC DNA]</scope>
    <source>
        <strain evidence="3 4">DSM 25903</strain>
    </source>
</reference>
<evidence type="ECO:0000256" key="1">
    <source>
        <dbReference type="SAM" id="MobiDB-lite"/>
    </source>
</evidence>
<proteinExistence type="predicted"/>
<evidence type="ECO:0000313" key="4">
    <source>
        <dbReference type="Proteomes" id="UP000295122"/>
    </source>
</evidence>
<accession>A0A4R7C551</accession>
<evidence type="ECO:0000313" key="3">
    <source>
        <dbReference type="EMBL" id="TDR93680.1"/>
    </source>
</evidence>
<dbReference type="Proteomes" id="UP000295122">
    <property type="component" value="Unassembled WGS sequence"/>
</dbReference>
<evidence type="ECO:0000256" key="2">
    <source>
        <dbReference type="SAM" id="SignalP"/>
    </source>
</evidence>
<gene>
    <name evidence="3" type="ORF">EV668_0945</name>
</gene>
<feature type="chain" id="PRO_5020391087" evidence="2">
    <location>
        <begin position="27"/>
        <end position="97"/>
    </location>
</feature>
<dbReference type="EMBL" id="SNZR01000011">
    <property type="protein sequence ID" value="TDR93680.1"/>
    <property type="molecule type" value="Genomic_DNA"/>
</dbReference>
<keyword evidence="4" id="KW-1185">Reference proteome</keyword>
<dbReference type="RefSeq" id="WP_245512845.1">
    <property type="nucleotide sequence ID" value="NZ_SNZR01000011.1"/>
</dbReference>
<feature type="signal peptide" evidence="2">
    <location>
        <begin position="1"/>
        <end position="26"/>
    </location>
</feature>
<protein>
    <submittedName>
        <fullName evidence="3">Uncharacterized protein</fullName>
    </submittedName>
</protein>
<sequence>MMRFIVPAVMAAGILLIGAPTAPAQAAPVTFGPVAAPELQVESVRHTRRHRIQQRRAARRMHYRRGYGAAGSPHARNPSRPAHQQNLGNVSGGPRYR</sequence>
<comment type="caution">
    <text evidence="3">The sequence shown here is derived from an EMBL/GenBank/DDBJ whole genome shotgun (WGS) entry which is preliminary data.</text>
</comment>
<name>A0A4R7C551_9HYPH</name>
<feature type="region of interest" description="Disordered" evidence="1">
    <location>
        <begin position="43"/>
        <end position="97"/>
    </location>
</feature>
<dbReference type="AlphaFoldDB" id="A0A4R7C551"/>
<keyword evidence="2" id="KW-0732">Signal</keyword>
<organism evidence="3 4">
    <name type="scientific">Enterovirga rhinocerotis</name>
    <dbReference type="NCBI Taxonomy" id="1339210"/>
    <lineage>
        <taxon>Bacteria</taxon>
        <taxon>Pseudomonadati</taxon>
        <taxon>Pseudomonadota</taxon>
        <taxon>Alphaproteobacteria</taxon>
        <taxon>Hyphomicrobiales</taxon>
        <taxon>Methylobacteriaceae</taxon>
        <taxon>Enterovirga</taxon>
    </lineage>
</organism>